<reference evidence="1 2" key="1">
    <citation type="journal article" date="2014" name="BMC Genomics">
        <title>Genome sequencing of four Aureobasidium pullulans varieties: biotechnological potential, stress tolerance, and description of new species.</title>
        <authorList>
            <person name="Gostin Ar C."/>
            <person name="Ohm R.A."/>
            <person name="Kogej T."/>
            <person name="Sonjak S."/>
            <person name="Turk M."/>
            <person name="Zajc J."/>
            <person name="Zalar P."/>
            <person name="Grube M."/>
            <person name="Sun H."/>
            <person name="Han J."/>
            <person name="Sharma A."/>
            <person name="Chiniquy J."/>
            <person name="Ngan C.Y."/>
            <person name="Lipzen A."/>
            <person name="Barry K."/>
            <person name="Grigoriev I.V."/>
            <person name="Gunde-Cimerman N."/>
        </authorList>
    </citation>
    <scope>NUCLEOTIDE SEQUENCE [LARGE SCALE GENOMIC DNA]</scope>
    <source>
        <strain evidence="1 2">CBS 147.97</strain>
    </source>
</reference>
<dbReference type="STRING" id="1043004.A0A074WN06"/>
<evidence type="ECO:0000313" key="1">
    <source>
        <dbReference type="EMBL" id="KEQ74485.1"/>
    </source>
</evidence>
<dbReference type="RefSeq" id="XP_013428809.1">
    <property type="nucleotide sequence ID" value="XM_013573355.1"/>
</dbReference>
<organism evidence="1 2">
    <name type="scientific">Aureobasidium namibiae CBS 147.97</name>
    <dbReference type="NCBI Taxonomy" id="1043004"/>
    <lineage>
        <taxon>Eukaryota</taxon>
        <taxon>Fungi</taxon>
        <taxon>Dikarya</taxon>
        <taxon>Ascomycota</taxon>
        <taxon>Pezizomycotina</taxon>
        <taxon>Dothideomycetes</taxon>
        <taxon>Dothideomycetidae</taxon>
        <taxon>Dothideales</taxon>
        <taxon>Saccotheciaceae</taxon>
        <taxon>Aureobasidium</taxon>
    </lineage>
</organism>
<dbReference type="GeneID" id="25416703"/>
<dbReference type="Proteomes" id="UP000027730">
    <property type="component" value="Unassembled WGS sequence"/>
</dbReference>
<accession>A0A074WN06</accession>
<name>A0A074WN06_9PEZI</name>
<dbReference type="HOGENOM" id="CLU_1209607_0_0_1"/>
<dbReference type="AlphaFoldDB" id="A0A074WN06"/>
<gene>
    <name evidence="1" type="ORF">M436DRAFT_80911</name>
</gene>
<protein>
    <submittedName>
        <fullName evidence="1">Uncharacterized protein</fullName>
    </submittedName>
</protein>
<evidence type="ECO:0000313" key="2">
    <source>
        <dbReference type="Proteomes" id="UP000027730"/>
    </source>
</evidence>
<dbReference type="EMBL" id="KL584707">
    <property type="protein sequence ID" value="KEQ74485.1"/>
    <property type="molecule type" value="Genomic_DNA"/>
</dbReference>
<proteinExistence type="predicted"/>
<sequence>MTPYIVLEREFRFGKHAVLYRYIQGFSPRGSVAQSSLRVITALFAQYSTFGSSKFRTSFESLLQIKINLRHNHGPKLQPDPTSPSDSTGFHPSGQSLFDLALQTTANSIFGLVSISFAPRIARHIFQMYSRYKDPSCSSSEATNYDFFSFIHGHIIHVNCWTFSRLSDAEKMAKLGIREEVSDAILDEKLKGVFGMQSLEYWIEDTLRINYATLLRLQDRVDNEEIDLG</sequence>
<dbReference type="OrthoDB" id="3762912at2759"/>
<keyword evidence="2" id="KW-1185">Reference proteome</keyword>